<evidence type="ECO:0000313" key="2">
    <source>
        <dbReference type="Proteomes" id="UP000766698"/>
    </source>
</evidence>
<comment type="caution">
    <text evidence="1">The sequence shown here is derived from an EMBL/GenBank/DDBJ whole genome shotgun (WGS) entry which is preliminary data.</text>
</comment>
<organism evidence="1 2">
    <name type="scientific">Streptomyces durbertensis</name>
    <dbReference type="NCBI Taxonomy" id="2448886"/>
    <lineage>
        <taxon>Bacteria</taxon>
        <taxon>Bacillati</taxon>
        <taxon>Actinomycetota</taxon>
        <taxon>Actinomycetes</taxon>
        <taxon>Kitasatosporales</taxon>
        <taxon>Streptomycetaceae</taxon>
        <taxon>Streptomyces</taxon>
    </lineage>
</organism>
<name>A0ABR6EDW4_9ACTN</name>
<protein>
    <submittedName>
        <fullName evidence="1">Uncharacterized protein</fullName>
    </submittedName>
</protein>
<accession>A0ABR6EDW4</accession>
<dbReference type="EMBL" id="WMLF01000079">
    <property type="protein sequence ID" value="MBB1243520.1"/>
    <property type="molecule type" value="Genomic_DNA"/>
</dbReference>
<gene>
    <name evidence="1" type="ORF">GL263_08090</name>
</gene>
<keyword evidence="2" id="KW-1185">Reference proteome</keyword>
<dbReference type="Proteomes" id="UP000766698">
    <property type="component" value="Unassembled WGS sequence"/>
</dbReference>
<evidence type="ECO:0000313" key="1">
    <source>
        <dbReference type="EMBL" id="MBB1243520.1"/>
    </source>
</evidence>
<sequence length="117" mass="12310">MTATDDVLMLLDGCPVWSARTTDPRLVTALHSLALALHELRRWVEGEGLREDARTAALRAAGAASELLTGPLPLTASVLVGQLRSAAVDVLRATGLDQHSAVHRLEAAAGPADRPDT</sequence>
<dbReference type="RefSeq" id="WP_182854903.1">
    <property type="nucleotide sequence ID" value="NZ_WMLF01000079.1"/>
</dbReference>
<reference evidence="2" key="1">
    <citation type="journal article" date="2020" name="Syst. Appl. Microbiol.">
        <title>Streptomyces alkaliterrae sp. nov., isolated from an alkaline soil, and emended descriptions of Streptomyces alkaliphilus, Streptomyces calidiresistens and Streptomyces durbertensis.</title>
        <authorList>
            <person name="Swiecimska M."/>
            <person name="Golinska P."/>
            <person name="Nouioui I."/>
            <person name="Wypij M."/>
            <person name="Rai M."/>
            <person name="Sangal V."/>
            <person name="Goodfellow M."/>
        </authorList>
    </citation>
    <scope>NUCLEOTIDE SEQUENCE [LARGE SCALE GENOMIC DNA]</scope>
    <source>
        <strain evidence="2">DSM 104538</strain>
    </source>
</reference>
<proteinExistence type="predicted"/>